<keyword evidence="5" id="KW-1185">Reference proteome</keyword>
<reference evidence="5" key="1">
    <citation type="submission" date="2017-09" db="EMBL/GenBank/DDBJ databases">
        <title>Luteimonas liuhanmingii sp.nov., isolated from the intestinal contents of Tibetan Plateau Pika in Yushu, Qinghai Province, China.</title>
        <authorList>
            <person name="Gui Z."/>
        </authorList>
    </citation>
    <scope>NUCLEOTIDE SEQUENCE [LARGE SCALE GENOMIC DNA]</scope>
    <source>
        <strain evidence="5">100111</strain>
    </source>
</reference>
<dbReference type="OrthoDB" id="9802600at2"/>
<gene>
    <name evidence="4" type="ORF">CNR27_14555</name>
</gene>
<evidence type="ECO:0000313" key="5">
    <source>
        <dbReference type="Proteomes" id="UP000218968"/>
    </source>
</evidence>
<dbReference type="Pfam" id="PF21307">
    <property type="entry name" value="Glyco_hydro_95_C"/>
    <property type="match status" value="1"/>
</dbReference>
<dbReference type="GO" id="GO:0005975">
    <property type="term" value="P:carbohydrate metabolic process"/>
    <property type="evidence" value="ECO:0007669"/>
    <property type="project" value="InterPro"/>
</dbReference>
<evidence type="ECO:0000313" key="4">
    <source>
        <dbReference type="EMBL" id="ATD68506.1"/>
    </source>
</evidence>
<dbReference type="EMBL" id="CP023406">
    <property type="protein sequence ID" value="ATD68506.1"/>
    <property type="molecule type" value="Genomic_DNA"/>
</dbReference>
<organism evidence="4 5">
    <name type="scientific">Luteimonas chenhongjianii</name>
    <dbReference type="NCBI Taxonomy" id="2006110"/>
    <lineage>
        <taxon>Bacteria</taxon>
        <taxon>Pseudomonadati</taxon>
        <taxon>Pseudomonadota</taxon>
        <taxon>Gammaproteobacteria</taxon>
        <taxon>Lysobacterales</taxon>
        <taxon>Lysobacteraceae</taxon>
        <taxon>Luteimonas</taxon>
    </lineage>
</organism>
<dbReference type="InterPro" id="IPR012341">
    <property type="entry name" value="6hp_glycosidase-like_sf"/>
</dbReference>
<dbReference type="Pfam" id="PF22124">
    <property type="entry name" value="Glyco_hydro_95_cat"/>
    <property type="match status" value="1"/>
</dbReference>
<feature type="domain" description="Alpha fucosidase A-like C-terminal" evidence="2">
    <location>
        <begin position="703"/>
        <end position="763"/>
    </location>
</feature>
<dbReference type="PANTHER" id="PTHR31084">
    <property type="entry name" value="ALPHA-L-FUCOSIDASE 2"/>
    <property type="match status" value="1"/>
</dbReference>
<protein>
    <submittedName>
        <fullName evidence="4">Uncharacterized protein</fullName>
    </submittedName>
</protein>
<dbReference type="AlphaFoldDB" id="A0A290XHT0"/>
<dbReference type="InterPro" id="IPR008928">
    <property type="entry name" value="6-hairpin_glycosidase_sf"/>
</dbReference>
<evidence type="ECO:0000259" key="3">
    <source>
        <dbReference type="Pfam" id="PF22124"/>
    </source>
</evidence>
<dbReference type="PANTHER" id="PTHR31084:SF0">
    <property type="entry name" value="ALPHA-L-FUCOSIDASE 2"/>
    <property type="match status" value="1"/>
</dbReference>
<dbReference type="InterPro" id="IPR049053">
    <property type="entry name" value="AFCA-like_C"/>
</dbReference>
<accession>A0A290XHT0</accession>
<dbReference type="GO" id="GO:0004560">
    <property type="term" value="F:alpha-L-fucosidase activity"/>
    <property type="evidence" value="ECO:0007669"/>
    <property type="project" value="InterPro"/>
</dbReference>
<dbReference type="InterPro" id="IPR027414">
    <property type="entry name" value="GH95_N_dom"/>
</dbReference>
<evidence type="ECO:0000259" key="1">
    <source>
        <dbReference type="Pfam" id="PF14498"/>
    </source>
</evidence>
<dbReference type="Gene3D" id="1.50.10.10">
    <property type="match status" value="1"/>
</dbReference>
<sequence length="788" mass="87862">MVDHQRRGLIAAAASTLLMAHLPALTFAQSRAAGVPRMPDEALKLWYRVPARQWVDALPLGNGSFGAMVWGGTARERLQLNVDTLFAGRPYDANPGDAQDALAEVRRLIFDGRYADAEALTQSKLMSDPVRQMPYQALGDLWLDLDNLGAIHQYRRELDLDTATATTRFRAGDVGYTREIFISPVDQCLVLRLTADRARALTGWLSAASEQDNAITVEDGALVMRGTNGARFGIEGGLRFTQRSRVIARGGRIEAVGNRVRFADVDELLLIGAAATSYVRHDDVSGDPDRITAERVAAATAKGWDALRTTHLDAHQRLFRRVHLDLGTTEFAARSTDIRIDRFAGQDDPALAALYFQFGRYLLISSSQPGSQPANLQGIWNDLLDPPWSSKWTLNINTQMNYWPAEMTALPELVEPLQRMIEDLSVTGAETARRMYGAPGWVVHHNTDLWRQTSIIDGARFGTWPMGGAWLLMHLWDHWDYGRDLDYLRSVWPLFRGAAEFFVATLQEDPATGELVTNPSTSPENRHPFGSSLCAGPAMDSQLLRDLFDCCIEATALLETDAGFVEQLRATRDRLPPDRIGKAGQLQEWREDWDIDAPELHHRHVSHLYALHPSSQINMRDTPALAAAARKSLEIRGDDATGWGIGWRLNLWARLRDGEHAYKILEMLLSPERTYPNLFDAHPPFQIDGNFGGTAGITEMLMQSWGGTIFLLPALPQRWARGEVRGLRARNTATVDIAWADGALSTVTLRSAKGGRYRLDYDTVESAWTLDAAQTLTLHWSDGALRRR</sequence>
<dbReference type="PIRSF" id="PIRSF007663">
    <property type="entry name" value="UCP007663"/>
    <property type="match status" value="1"/>
</dbReference>
<feature type="domain" description="Glycosyl hydrolase family 95 N-terminal" evidence="1">
    <location>
        <begin position="45"/>
        <end position="279"/>
    </location>
</feature>
<dbReference type="SUPFAM" id="SSF48208">
    <property type="entry name" value="Six-hairpin glycosidases"/>
    <property type="match status" value="1"/>
</dbReference>
<dbReference type="InterPro" id="IPR054363">
    <property type="entry name" value="GH95_cat"/>
</dbReference>
<evidence type="ECO:0000259" key="2">
    <source>
        <dbReference type="Pfam" id="PF21307"/>
    </source>
</evidence>
<name>A0A290XHT0_9GAMM</name>
<dbReference type="KEGG" id="lum:CNR27_14555"/>
<feature type="domain" description="Glycosyl hydrolase family 95 catalytic" evidence="3">
    <location>
        <begin position="304"/>
        <end position="701"/>
    </location>
</feature>
<dbReference type="Proteomes" id="UP000218968">
    <property type="component" value="Chromosome"/>
</dbReference>
<dbReference type="InterPro" id="IPR016518">
    <property type="entry name" value="Alpha-L-fucosidase"/>
</dbReference>
<dbReference type="Pfam" id="PF14498">
    <property type="entry name" value="Glyco_hyd_65N_2"/>
    <property type="match status" value="1"/>
</dbReference>
<proteinExistence type="predicted"/>